<dbReference type="Proteomes" id="UP000031668">
    <property type="component" value="Unassembled WGS sequence"/>
</dbReference>
<accession>A0A0C2ITF6</accession>
<gene>
    <name evidence="1" type="ORF">RF11_09554</name>
</gene>
<reference evidence="1 2" key="1">
    <citation type="journal article" date="2014" name="Genome Biol. Evol.">
        <title>The genome of the myxosporean Thelohanellus kitauei shows adaptations to nutrient acquisition within its fish host.</title>
        <authorList>
            <person name="Yang Y."/>
            <person name="Xiong J."/>
            <person name="Zhou Z."/>
            <person name="Huo F."/>
            <person name="Miao W."/>
            <person name="Ran C."/>
            <person name="Liu Y."/>
            <person name="Zhang J."/>
            <person name="Feng J."/>
            <person name="Wang M."/>
            <person name="Wang M."/>
            <person name="Wang L."/>
            <person name="Yao B."/>
        </authorList>
    </citation>
    <scope>NUCLEOTIDE SEQUENCE [LARGE SCALE GENOMIC DNA]</scope>
    <source>
        <strain evidence="1">Wuqing</strain>
    </source>
</reference>
<organism evidence="1 2">
    <name type="scientific">Thelohanellus kitauei</name>
    <name type="common">Myxosporean</name>
    <dbReference type="NCBI Taxonomy" id="669202"/>
    <lineage>
        <taxon>Eukaryota</taxon>
        <taxon>Metazoa</taxon>
        <taxon>Cnidaria</taxon>
        <taxon>Myxozoa</taxon>
        <taxon>Myxosporea</taxon>
        <taxon>Bivalvulida</taxon>
        <taxon>Platysporina</taxon>
        <taxon>Myxobolidae</taxon>
        <taxon>Thelohanellus</taxon>
    </lineage>
</organism>
<dbReference type="AlphaFoldDB" id="A0A0C2ITF6"/>
<sequence length="122" mass="14317">MEDKMRGDKGSEADDIYNDRIDRCIEENPTITLKPSHVPEELFYIDEIGFNLLLRWNSMGHSGEKKSFNNRIEFIRCNIGVQSPEIQFNQFIQLLAQMFERTDTEQKPAYEQLLILPFGKCQ</sequence>
<evidence type="ECO:0000313" key="2">
    <source>
        <dbReference type="Proteomes" id="UP000031668"/>
    </source>
</evidence>
<comment type="caution">
    <text evidence="1">The sequence shown here is derived from an EMBL/GenBank/DDBJ whole genome shotgun (WGS) entry which is preliminary data.</text>
</comment>
<name>A0A0C2ITF6_THEKT</name>
<protein>
    <submittedName>
        <fullName evidence="1">Uncharacterized protein</fullName>
    </submittedName>
</protein>
<keyword evidence="2" id="KW-1185">Reference proteome</keyword>
<dbReference type="EMBL" id="JWZT01002732">
    <property type="protein sequence ID" value="KII68679.1"/>
    <property type="molecule type" value="Genomic_DNA"/>
</dbReference>
<proteinExistence type="predicted"/>
<evidence type="ECO:0000313" key="1">
    <source>
        <dbReference type="EMBL" id="KII68679.1"/>
    </source>
</evidence>